<organism evidence="2 3">
    <name type="scientific">Hydrogeniiclostridium mannosilyticum</name>
    <dbReference type="NCBI Taxonomy" id="2764322"/>
    <lineage>
        <taxon>Bacteria</taxon>
        <taxon>Bacillati</taxon>
        <taxon>Bacillota</taxon>
        <taxon>Clostridia</taxon>
        <taxon>Eubacteriales</taxon>
        <taxon>Acutalibacteraceae</taxon>
        <taxon>Hydrogeniiclostridium</taxon>
    </lineage>
</organism>
<evidence type="ECO:0000313" key="2">
    <source>
        <dbReference type="EMBL" id="RAQ22523.1"/>
    </source>
</evidence>
<gene>
    <name evidence="2" type="ORF">DPQ25_12875</name>
</gene>
<accession>A0A328UDL9</accession>
<evidence type="ECO:0000256" key="1">
    <source>
        <dbReference type="SAM" id="Phobius"/>
    </source>
</evidence>
<dbReference type="EMBL" id="QLYR01000012">
    <property type="protein sequence ID" value="RAQ22523.1"/>
    <property type="molecule type" value="Genomic_DNA"/>
</dbReference>
<keyword evidence="3" id="KW-1185">Reference proteome</keyword>
<sequence>MAEKKTDKAKTMLAQIAENPMGRKVVLVIGLVGIGLICLSSFFSLDSTGKSENEESCVSQISAEDYAQQLQSSLEGLLGKIEGVGDPTVLVTLEKDAEQVYATEEKISTQTAQSNANDNRETNYIIVKDANGNQRAIKVTEVQPVVKGVVVVCSGADNPVVQQNVIDAVTTALNITSVKVCVIKAK</sequence>
<dbReference type="Proteomes" id="UP000249377">
    <property type="component" value="Unassembled WGS sequence"/>
</dbReference>
<keyword evidence="1" id="KW-1133">Transmembrane helix</keyword>
<feature type="transmembrane region" description="Helical" evidence="1">
    <location>
        <begin position="25"/>
        <end position="45"/>
    </location>
</feature>
<comment type="caution">
    <text evidence="2">The sequence shown here is derived from an EMBL/GenBank/DDBJ whole genome shotgun (WGS) entry which is preliminary data.</text>
</comment>
<dbReference type="RefSeq" id="WP_112333584.1">
    <property type="nucleotide sequence ID" value="NZ_QLYR01000012.1"/>
</dbReference>
<evidence type="ECO:0000313" key="3">
    <source>
        <dbReference type="Proteomes" id="UP000249377"/>
    </source>
</evidence>
<dbReference type="AlphaFoldDB" id="A0A328UDL9"/>
<protein>
    <submittedName>
        <fullName evidence="2">Stage III sporulation protein AG</fullName>
    </submittedName>
</protein>
<reference evidence="2 3" key="1">
    <citation type="submission" date="2018-06" db="EMBL/GenBank/DDBJ databases">
        <title>Noncontiguous genome sequence of Ruminococcaceae bacterium ASD2818.</title>
        <authorList>
            <person name="Chaplin A.V."/>
            <person name="Sokolova S.R."/>
            <person name="Kochetkova T.O."/>
            <person name="Goltsov A.Y."/>
            <person name="Trofimov D.Y."/>
            <person name="Efimov B.A."/>
        </authorList>
    </citation>
    <scope>NUCLEOTIDE SEQUENCE [LARGE SCALE GENOMIC DNA]</scope>
    <source>
        <strain evidence="2 3">ASD2818</strain>
    </source>
</reference>
<proteinExistence type="predicted"/>
<keyword evidence="1" id="KW-0812">Transmembrane</keyword>
<keyword evidence="1" id="KW-0472">Membrane</keyword>
<name>A0A328UDL9_9FIRM</name>